<accession>A0AAV6MQR3</accession>
<dbReference type="EMBL" id="JAGKQH010000012">
    <property type="protein sequence ID" value="KAG6585919.1"/>
    <property type="molecule type" value="Genomic_DNA"/>
</dbReference>
<dbReference type="AlphaFoldDB" id="A0AAV6MQR3"/>
<protein>
    <submittedName>
        <fullName evidence="2">Uncharacterized protein</fullName>
    </submittedName>
</protein>
<proteinExistence type="predicted"/>
<evidence type="ECO:0000313" key="3">
    <source>
        <dbReference type="Proteomes" id="UP000685013"/>
    </source>
</evidence>
<gene>
    <name evidence="2" type="ORF">SDJN03_18652</name>
</gene>
<feature type="region of interest" description="Disordered" evidence="1">
    <location>
        <begin position="1"/>
        <end position="67"/>
    </location>
</feature>
<feature type="compositionally biased region" description="Polar residues" evidence="1">
    <location>
        <begin position="55"/>
        <end position="67"/>
    </location>
</feature>
<dbReference type="Proteomes" id="UP000685013">
    <property type="component" value="Chromosome 12"/>
</dbReference>
<sequence>MHLKSEPESESETESESKYNSSLYQSESASESPFKERTDKAQQDGKSHLFRSGIENPTLNQNRIMRS</sequence>
<feature type="compositionally biased region" description="Basic and acidic residues" evidence="1">
    <location>
        <begin position="33"/>
        <end position="47"/>
    </location>
</feature>
<organism evidence="2 3">
    <name type="scientific">Cucurbita argyrosperma subsp. sororia</name>
    <dbReference type="NCBI Taxonomy" id="37648"/>
    <lineage>
        <taxon>Eukaryota</taxon>
        <taxon>Viridiplantae</taxon>
        <taxon>Streptophyta</taxon>
        <taxon>Embryophyta</taxon>
        <taxon>Tracheophyta</taxon>
        <taxon>Spermatophyta</taxon>
        <taxon>Magnoliopsida</taxon>
        <taxon>eudicotyledons</taxon>
        <taxon>Gunneridae</taxon>
        <taxon>Pentapetalae</taxon>
        <taxon>rosids</taxon>
        <taxon>fabids</taxon>
        <taxon>Cucurbitales</taxon>
        <taxon>Cucurbitaceae</taxon>
        <taxon>Cucurbiteae</taxon>
        <taxon>Cucurbita</taxon>
    </lineage>
</organism>
<keyword evidence="3" id="KW-1185">Reference proteome</keyword>
<feature type="non-terminal residue" evidence="2">
    <location>
        <position position="1"/>
    </location>
</feature>
<reference evidence="2 3" key="1">
    <citation type="journal article" date="2021" name="Hortic Res">
        <title>The domestication of Cucurbita argyrosperma as revealed by the genome of its wild relative.</title>
        <authorList>
            <person name="Barrera-Redondo J."/>
            <person name="Sanchez-de la Vega G."/>
            <person name="Aguirre-Liguori J.A."/>
            <person name="Castellanos-Morales G."/>
            <person name="Gutierrez-Guerrero Y.T."/>
            <person name="Aguirre-Dugua X."/>
            <person name="Aguirre-Planter E."/>
            <person name="Tenaillon M.I."/>
            <person name="Lira-Saade R."/>
            <person name="Eguiarte L.E."/>
        </authorList>
    </citation>
    <scope>NUCLEOTIDE SEQUENCE [LARGE SCALE GENOMIC DNA]</scope>
    <source>
        <strain evidence="2">JBR-2021</strain>
    </source>
</reference>
<evidence type="ECO:0000256" key="1">
    <source>
        <dbReference type="SAM" id="MobiDB-lite"/>
    </source>
</evidence>
<feature type="compositionally biased region" description="Low complexity" evidence="1">
    <location>
        <begin position="18"/>
        <end position="32"/>
    </location>
</feature>
<name>A0AAV6MQR3_9ROSI</name>
<evidence type="ECO:0000313" key="2">
    <source>
        <dbReference type="EMBL" id="KAG6585919.1"/>
    </source>
</evidence>
<comment type="caution">
    <text evidence="2">The sequence shown here is derived from an EMBL/GenBank/DDBJ whole genome shotgun (WGS) entry which is preliminary data.</text>
</comment>